<evidence type="ECO:0000256" key="13">
    <source>
        <dbReference type="ARBA" id="ARBA00023180"/>
    </source>
</evidence>
<dbReference type="PANTHER" id="PTHR45628:SF7">
    <property type="entry name" value="VOLTAGE-DEPENDENT CALCIUM CHANNEL TYPE A SUBUNIT ALPHA-1"/>
    <property type="match status" value="1"/>
</dbReference>
<keyword evidence="4" id="KW-0597">Phosphoprotein</keyword>
<keyword evidence="9" id="KW-0851">Voltage-gated channel</keyword>
<dbReference type="EMBL" id="MCGT01000004">
    <property type="protein sequence ID" value="ORX60316.1"/>
    <property type="molecule type" value="Genomic_DNA"/>
</dbReference>
<evidence type="ECO:0000256" key="1">
    <source>
        <dbReference type="ARBA" id="ARBA00004651"/>
    </source>
</evidence>
<keyword evidence="14" id="KW-0407">Ion channel</keyword>
<proteinExistence type="inferred from homology"/>
<feature type="domain" description="EF-hand" evidence="19">
    <location>
        <begin position="1782"/>
        <end position="1817"/>
    </location>
</feature>
<dbReference type="GO" id="GO:0008331">
    <property type="term" value="F:high voltage-gated calcium channel activity"/>
    <property type="evidence" value="ECO:0007669"/>
    <property type="project" value="TreeGrafter"/>
</dbReference>
<feature type="compositionally biased region" description="Basic residues" evidence="17">
    <location>
        <begin position="996"/>
        <end position="1009"/>
    </location>
</feature>
<accession>A0A1X2GS38</accession>
<dbReference type="OrthoDB" id="416585at2759"/>
<keyword evidence="7 18" id="KW-0812">Transmembrane</keyword>
<gene>
    <name evidence="20" type="ORF">DM01DRAFT_1332475</name>
</gene>
<keyword evidence="13" id="KW-0325">Glycoprotein</keyword>
<dbReference type="GO" id="GO:0005891">
    <property type="term" value="C:voltage-gated calcium channel complex"/>
    <property type="evidence" value="ECO:0007669"/>
    <property type="project" value="TreeGrafter"/>
</dbReference>
<keyword evidence="8" id="KW-0106">Calcium</keyword>
<feature type="transmembrane region" description="Helical" evidence="18">
    <location>
        <begin position="477"/>
        <end position="496"/>
    </location>
</feature>
<feature type="transmembrane region" description="Helical" evidence="18">
    <location>
        <begin position="601"/>
        <end position="627"/>
    </location>
</feature>
<feature type="transmembrane region" description="Helical" evidence="18">
    <location>
        <begin position="1269"/>
        <end position="1293"/>
    </location>
</feature>
<comment type="subcellular location">
    <subcellularLocation>
        <location evidence="1">Cell membrane</location>
        <topology evidence="1">Multi-pass membrane protein</topology>
    </subcellularLocation>
</comment>
<evidence type="ECO:0000256" key="15">
    <source>
        <dbReference type="ARBA" id="ARBA00061395"/>
    </source>
</evidence>
<feature type="transmembrane region" description="Helical" evidence="18">
    <location>
        <begin position="411"/>
        <end position="428"/>
    </location>
</feature>
<evidence type="ECO:0000256" key="9">
    <source>
        <dbReference type="ARBA" id="ARBA00022882"/>
    </source>
</evidence>
<dbReference type="Gene3D" id="1.10.287.70">
    <property type="match status" value="4"/>
</dbReference>
<feature type="transmembrane region" description="Helical" evidence="18">
    <location>
        <begin position="712"/>
        <end position="734"/>
    </location>
</feature>
<feature type="transmembrane region" description="Helical" evidence="18">
    <location>
        <begin position="572"/>
        <end position="589"/>
    </location>
</feature>
<sequence>MPFGTVHRPTGPNHDRPDDGNLNNNRKSFMNFAVKARSATLLRRRQAGNPLIQLDALQIQPPDLSIVTMQDLATAFEQSTQLLPSPLPPPSTAPALSYRSQTPQRPPSLPEHQPLPAMPHPPLHQPRLPEDDLELERLLTTDSDTAGLIAHAAPISRPFQEVDNTRQPPAPTKPVPLRPIYQPAPIQDDLNRRHSPSLKTLCVKLVLATIHTIQMAARRVINVQNINVSLFLLQHIDTPPLHSHSQQHAPHPPLYHDSPAPAFTLDRRLSAPVPSHATHFPSRTHSHSSFSSSSLSFDPVPLVGKSCGIFTPENHVRKLLAKWLAWRWTETFAMILLVLHGLILLIVGQTSTPTTQPPSSFGESWDQYALLAIFAFHTCFLIARILVFGLVWHKKSDSGPLPFLRHSWNRIDFISVVAYWLDFALLLTQQEIVDDTRRILVFKTLAALVLLRLLNITKGNTVILHSLKKATPLLSNVAFFVLFFVVIFAVIGVQSFKGSFLRHCVWQDPTNATNIQILDQYCGSYLDASGQKQPFIKLDGEPSDWSKGFTCEVGLQCKETANPYDNTLSMDNIFGSMMVVLIIAGNQSWTDLMYLMMDAEYFLACVYFIVIVVVMNYWLVNLFVAVINEMFAKVREDSQHSAFTMSKAAPSLADADGGTWSFKEKSNAKKTGAPLLIRLVHACKPLWVALVVVDIVFLALKNNDMTADQIQLLDYIEFVFSMVFLAEITVRYLAHWQQLDVFFKNKANRADMIIAFMTCIIWIPPIRNNQVAFAWLSGFQVLRIYRVILAIPRLRILIARVLGSVYGLLNLIFFIFMSTLICGILAFELLQGSLQQATDTMQFFSVYNSFVALNQLFSGENWTTVLYNVMQFGAPTGNAAINALFLCLWFAFSNFVMVNMFIAILMENFETAEDEKRQQQVHQFSNSVNHTVHDNTEAMVSRWNLYRYLVPTPVVATAHEIPANLVLKLPKNELRSFLKEWQPDENRRAKYQEKQHQHRQQLKQRQARQRKFGPLYTVGRFMHEQLTRLNQASLVQSSATLLNSSGTAAGSSQAFRYYPTGASSVSQQEAMVSVFGTQQTTFDQLHTFYDTSKNVKIDSSADDDRSTSLRYLLAPSLRVNIAASVEEVVLQDLEERRAMHRDFLRAHPTYDRSLFLFHPPHRLRFWCQRLIPPSHGERTFGTAPSFWGKTLFLTLITLCVLTNVVLTIYTNPVFQLEHQHDTSIPTKLAYADWAFTWIFTFEFLIKIVADGFLLTPNAYMLNGWNVLDVFVLVTLYLSNFGHFAASTGLARVFRAFKALRALRLINLLRPAKQIFTVVLIHGFSLILDAGILGMGLIIPFALYGKAIFMGLFYTCNDNAILTKATCVTEAWQPTTAPLADTMSIYAPRVWSNPYVYSFDSFWSSLLILFEIASGEGWINVLETSMSIVGKDQANQQDASQYWGIFFMVYNLAGSIFVISLFLGIILENFARRSGTAYLTLDQRRWLDLRKLLSSIRPAKRPKQVPTHGFRKLCFKLVEDKRGVFYKILTGVILFNIILLCTDYYGADDLAWLTIFKDTLYLVLVLFYWMELAIKWLGLGWTAFRQSRWHLFDLVVTLGATVSILFNIAADRHHVNVESQKLFFTALCFKLVQRNDSLHQLFTTMAASSYQIINVYAVWLVVMLTYSIMFMEIFGLTKYGPVATTEHVNFRSFSNTFVSLIRFSNGEGWNEAMHDFAVEAPNCVTAENYLDSDCGSQTWAYFLFLSFNVISMYIFTAIFVAVVADNFSYVHQVASNFSLVNRDEIRKFKKCWATFDKDRTGFLKRRDYLSFWQKLQGTFAVQVYDDMFSYKNLVRMCSVPPRADDDPLYPVRVNLQQLGLYLNHLDGKVIHQRKKDLNMIYWETALTETEQGIAFNDMLLMLAQQKLIVPENALLLDELLFNQKKKEAIQTLISIDRVKGMIETIALRKKFLRHLKAKRKEQGTPTSQQRWPDVKSTMDSPPLSPFGDEPPLLPGLSLLELDTNAQETSNGATQASIWKSMLDQEVQKK</sequence>
<feature type="compositionally biased region" description="Low complexity" evidence="17">
    <location>
        <begin position="1986"/>
        <end position="1995"/>
    </location>
</feature>
<feature type="transmembrane region" description="Helical" evidence="18">
    <location>
        <begin position="325"/>
        <end position="347"/>
    </location>
</feature>
<organism evidence="20 21">
    <name type="scientific">Hesseltinella vesiculosa</name>
    <dbReference type="NCBI Taxonomy" id="101127"/>
    <lineage>
        <taxon>Eukaryota</taxon>
        <taxon>Fungi</taxon>
        <taxon>Fungi incertae sedis</taxon>
        <taxon>Mucoromycota</taxon>
        <taxon>Mucoromycotina</taxon>
        <taxon>Mucoromycetes</taxon>
        <taxon>Mucorales</taxon>
        <taxon>Cunninghamellaceae</taxon>
        <taxon>Hesseltinella</taxon>
    </lineage>
</organism>
<feature type="transmembrane region" description="Helical" evidence="18">
    <location>
        <begin position="1230"/>
        <end position="1249"/>
    </location>
</feature>
<feature type="transmembrane region" description="Helical" evidence="18">
    <location>
        <begin position="440"/>
        <end position="457"/>
    </location>
</feature>
<feature type="compositionally biased region" description="Pro residues" evidence="17">
    <location>
        <begin position="168"/>
        <end position="177"/>
    </location>
</feature>
<evidence type="ECO:0000256" key="6">
    <source>
        <dbReference type="ARBA" id="ARBA00022673"/>
    </source>
</evidence>
<evidence type="ECO:0000256" key="18">
    <source>
        <dbReference type="SAM" id="Phobius"/>
    </source>
</evidence>
<feature type="transmembrane region" description="Helical" evidence="18">
    <location>
        <begin position="1314"/>
        <end position="1342"/>
    </location>
</feature>
<dbReference type="InterPro" id="IPR005821">
    <property type="entry name" value="Ion_trans_dom"/>
</dbReference>
<feature type="transmembrane region" description="Helical" evidence="18">
    <location>
        <begin position="847"/>
        <end position="869"/>
    </location>
</feature>
<dbReference type="Pfam" id="PF00520">
    <property type="entry name" value="Ion_trans"/>
    <property type="match status" value="4"/>
</dbReference>
<evidence type="ECO:0000313" key="20">
    <source>
        <dbReference type="EMBL" id="ORX60316.1"/>
    </source>
</evidence>
<evidence type="ECO:0000256" key="16">
    <source>
        <dbReference type="ARBA" id="ARBA00067459"/>
    </source>
</evidence>
<keyword evidence="3" id="KW-1003">Cell membrane</keyword>
<evidence type="ECO:0000256" key="11">
    <source>
        <dbReference type="ARBA" id="ARBA00023065"/>
    </source>
</evidence>
<dbReference type="PROSITE" id="PS50222">
    <property type="entry name" value="EF_HAND_2"/>
    <property type="match status" value="1"/>
</dbReference>
<feature type="region of interest" description="Disordered" evidence="17">
    <location>
        <begin position="1956"/>
        <end position="1995"/>
    </location>
</feature>
<comment type="similarity">
    <text evidence="15">Belongs to the calcium channel alpha-1 subunit (TC 1.A.1.11) family.</text>
</comment>
<feature type="transmembrane region" description="Helical" evidence="18">
    <location>
        <begin position="1649"/>
        <end position="1668"/>
    </location>
</feature>
<feature type="transmembrane region" description="Helical" evidence="18">
    <location>
        <begin position="1558"/>
        <end position="1578"/>
    </location>
</feature>
<evidence type="ECO:0000256" key="5">
    <source>
        <dbReference type="ARBA" id="ARBA00022568"/>
    </source>
</evidence>
<dbReference type="STRING" id="101127.A0A1X2GS38"/>
<evidence type="ECO:0000256" key="2">
    <source>
        <dbReference type="ARBA" id="ARBA00022448"/>
    </source>
</evidence>
<evidence type="ECO:0000313" key="21">
    <source>
        <dbReference type="Proteomes" id="UP000242146"/>
    </source>
</evidence>
<dbReference type="GO" id="GO:0098703">
    <property type="term" value="P:calcium ion import across plasma membrane"/>
    <property type="evidence" value="ECO:0007669"/>
    <property type="project" value="TreeGrafter"/>
</dbReference>
<dbReference type="InterPro" id="IPR002048">
    <property type="entry name" value="EF_hand_dom"/>
</dbReference>
<feature type="transmembrane region" description="Helical" evidence="18">
    <location>
        <begin position="368"/>
        <end position="391"/>
    </location>
</feature>
<reference evidence="20 21" key="1">
    <citation type="submission" date="2016-07" db="EMBL/GenBank/DDBJ databases">
        <title>Pervasive Adenine N6-methylation of Active Genes in Fungi.</title>
        <authorList>
            <consortium name="DOE Joint Genome Institute"/>
            <person name="Mondo S.J."/>
            <person name="Dannebaum R.O."/>
            <person name="Kuo R.C."/>
            <person name="Labutti K."/>
            <person name="Haridas S."/>
            <person name="Kuo A."/>
            <person name="Salamov A."/>
            <person name="Ahrendt S.R."/>
            <person name="Lipzen A."/>
            <person name="Sullivan W."/>
            <person name="Andreopoulos W.B."/>
            <person name="Clum A."/>
            <person name="Lindquist E."/>
            <person name="Daum C."/>
            <person name="Ramamoorthy G.K."/>
            <person name="Gryganskyi A."/>
            <person name="Culley D."/>
            <person name="Magnuson J.K."/>
            <person name="James T.Y."/>
            <person name="O'Malley M.A."/>
            <person name="Stajich J.E."/>
            <person name="Spatafora J.W."/>
            <person name="Visel A."/>
            <person name="Grigoriev I.V."/>
        </authorList>
    </citation>
    <scope>NUCLEOTIDE SEQUENCE [LARGE SCALE GENOMIC DNA]</scope>
    <source>
        <strain evidence="20 21">NRRL 3301</strain>
    </source>
</reference>
<evidence type="ECO:0000256" key="3">
    <source>
        <dbReference type="ARBA" id="ARBA00022475"/>
    </source>
</evidence>
<evidence type="ECO:0000256" key="12">
    <source>
        <dbReference type="ARBA" id="ARBA00023136"/>
    </source>
</evidence>
<feature type="region of interest" description="Disordered" evidence="17">
    <location>
        <begin position="1"/>
        <end position="24"/>
    </location>
</feature>
<evidence type="ECO:0000256" key="8">
    <source>
        <dbReference type="ARBA" id="ARBA00022837"/>
    </source>
</evidence>
<feature type="transmembrane region" description="Helical" evidence="18">
    <location>
        <begin position="803"/>
        <end position="827"/>
    </location>
</feature>
<feature type="transmembrane region" description="Helical" evidence="18">
    <location>
        <begin position="1441"/>
        <end position="1466"/>
    </location>
</feature>
<dbReference type="Gene3D" id="1.20.120.350">
    <property type="entry name" value="Voltage-gated potassium channels. Chain C"/>
    <property type="match status" value="4"/>
</dbReference>
<dbReference type="SUPFAM" id="SSF81324">
    <property type="entry name" value="Voltage-gated potassium channels"/>
    <property type="match status" value="4"/>
</dbReference>
<feature type="compositionally biased region" description="Basic and acidic residues" evidence="17">
    <location>
        <begin position="985"/>
        <end position="995"/>
    </location>
</feature>
<feature type="transmembrane region" description="Helical" evidence="18">
    <location>
        <begin position="1738"/>
        <end position="1763"/>
    </location>
</feature>
<evidence type="ECO:0000256" key="14">
    <source>
        <dbReference type="ARBA" id="ARBA00023303"/>
    </source>
</evidence>
<keyword evidence="5" id="KW-0109">Calcium transport</keyword>
<feature type="region of interest" description="Disordered" evidence="17">
    <location>
        <begin position="161"/>
        <end position="180"/>
    </location>
</feature>
<feature type="transmembrane region" description="Helical" evidence="18">
    <location>
        <begin position="746"/>
        <end position="766"/>
    </location>
</feature>
<protein>
    <recommendedName>
        <fullName evidence="16">Calcium-channel protein CCH1</fullName>
    </recommendedName>
</protein>
<keyword evidence="6" id="KW-0107">Calcium channel</keyword>
<keyword evidence="11" id="KW-0406">Ion transport</keyword>
<keyword evidence="21" id="KW-1185">Reference proteome</keyword>
<dbReference type="Proteomes" id="UP000242146">
    <property type="component" value="Unassembled WGS sequence"/>
</dbReference>
<keyword evidence="12 18" id="KW-0472">Membrane</keyword>
<dbReference type="PANTHER" id="PTHR45628">
    <property type="entry name" value="VOLTAGE-DEPENDENT CALCIUM CHANNEL TYPE A SUBUNIT ALPHA-1"/>
    <property type="match status" value="1"/>
</dbReference>
<dbReference type="GO" id="GO:0005509">
    <property type="term" value="F:calcium ion binding"/>
    <property type="evidence" value="ECO:0007669"/>
    <property type="project" value="InterPro"/>
</dbReference>
<evidence type="ECO:0000256" key="17">
    <source>
        <dbReference type="SAM" id="MobiDB-lite"/>
    </source>
</evidence>
<evidence type="ECO:0000256" key="4">
    <source>
        <dbReference type="ARBA" id="ARBA00022553"/>
    </source>
</evidence>
<feature type="transmembrane region" description="Helical" evidence="18">
    <location>
        <begin position="1186"/>
        <end position="1209"/>
    </location>
</feature>
<name>A0A1X2GS38_9FUNG</name>
<evidence type="ECO:0000259" key="19">
    <source>
        <dbReference type="PROSITE" id="PS50222"/>
    </source>
</evidence>
<feature type="transmembrane region" description="Helical" evidence="18">
    <location>
        <begin position="1590"/>
        <end position="1609"/>
    </location>
</feature>
<keyword evidence="2" id="KW-0813">Transport</keyword>
<dbReference type="FunFam" id="1.10.287.70:FF:000093">
    <property type="entry name" value="Calcium channel subunit Cch1"/>
    <property type="match status" value="1"/>
</dbReference>
<dbReference type="InterPro" id="IPR050599">
    <property type="entry name" value="VDCC_alpha-1_subunit"/>
</dbReference>
<dbReference type="InterPro" id="IPR027359">
    <property type="entry name" value="Volt_channel_dom_sf"/>
</dbReference>
<feature type="transmembrane region" description="Helical" evidence="18">
    <location>
        <begin position="772"/>
        <end position="791"/>
    </location>
</feature>
<evidence type="ECO:0000256" key="10">
    <source>
        <dbReference type="ARBA" id="ARBA00022989"/>
    </source>
</evidence>
<feature type="region of interest" description="Disordered" evidence="17">
    <location>
        <begin position="81"/>
        <end position="128"/>
    </location>
</feature>
<feature type="transmembrane region" description="Helical" evidence="18">
    <location>
        <begin position="881"/>
        <end position="906"/>
    </location>
</feature>
<keyword evidence="10 18" id="KW-1133">Transmembrane helix</keyword>
<comment type="caution">
    <text evidence="20">The sequence shown here is derived from an EMBL/GenBank/DDBJ whole genome shotgun (WGS) entry which is preliminary data.</text>
</comment>
<feature type="transmembrane region" description="Helical" evidence="18">
    <location>
        <begin position="675"/>
        <end position="700"/>
    </location>
</feature>
<evidence type="ECO:0000256" key="7">
    <source>
        <dbReference type="ARBA" id="ARBA00022692"/>
    </source>
</evidence>
<feature type="transmembrane region" description="Helical" evidence="18">
    <location>
        <begin position="1523"/>
        <end position="1546"/>
    </location>
</feature>
<feature type="region of interest" description="Disordered" evidence="17">
    <location>
        <begin position="985"/>
        <end position="1009"/>
    </location>
</feature>